<evidence type="ECO:0000256" key="2">
    <source>
        <dbReference type="ARBA" id="ARBA00005462"/>
    </source>
</evidence>
<feature type="repeat" description="ARM" evidence="8">
    <location>
        <begin position="81"/>
        <end position="127"/>
    </location>
</feature>
<gene>
    <name evidence="9" type="ORF">ACHAW5_008731</name>
</gene>
<feature type="repeat" description="ARM" evidence="8">
    <location>
        <begin position="335"/>
        <end position="377"/>
    </location>
</feature>
<dbReference type="InterPro" id="IPR011989">
    <property type="entry name" value="ARM-like"/>
</dbReference>
<dbReference type="Proteomes" id="UP001530315">
    <property type="component" value="Unassembled WGS sequence"/>
</dbReference>
<comment type="subcellular location">
    <subcellularLocation>
        <location evidence="1">Vacuole membrane</location>
        <topology evidence="1">Lipid-anchor</topology>
    </subcellularLocation>
</comment>
<feature type="repeat" description="ARM" evidence="8">
    <location>
        <begin position="1638"/>
        <end position="1681"/>
    </location>
</feature>
<evidence type="ECO:0000256" key="4">
    <source>
        <dbReference type="ARBA" id="ARBA00022737"/>
    </source>
</evidence>
<dbReference type="Pfam" id="PF00514">
    <property type="entry name" value="Arm"/>
    <property type="match status" value="1"/>
</dbReference>
<dbReference type="EMBL" id="JALLAZ020001578">
    <property type="protein sequence ID" value="KAL3772441.1"/>
    <property type="molecule type" value="Genomic_DNA"/>
</dbReference>
<evidence type="ECO:0000256" key="5">
    <source>
        <dbReference type="ARBA" id="ARBA00023136"/>
    </source>
</evidence>
<evidence type="ECO:0000256" key="6">
    <source>
        <dbReference type="ARBA" id="ARBA00023288"/>
    </source>
</evidence>
<dbReference type="InterPro" id="IPR016024">
    <property type="entry name" value="ARM-type_fold"/>
</dbReference>
<evidence type="ECO:0000256" key="7">
    <source>
        <dbReference type="ARBA" id="ARBA00026209"/>
    </source>
</evidence>
<dbReference type="SUPFAM" id="SSF48371">
    <property type="entry name" value="ARM repeat"/>
    <property type="match status" value="10"/>
</dbReference>
<comment type="similarity">
    <text evidence="2">Belongs to the beta-catenin family.</text>
</comment>
<dbReference type="SMART" id="SM00185">
    <property type="entry name" value="ARM"/>
    <property type="match status" value="45"/>
</dbReference>
<dbReference type="InterPro" id="IPR000225">
    <property type="entry name" value="Armadillo"/>
</dbReference>
<accession>A0ABD3N8U8</accession>
<proteinExistence type="inferred from homology"/>
<keyword evidence="4" id="KW-0677">Repeat</keyword>
<protein>
    <recommendedName>
        <fullName evidence="7">Vacuolar protein 8</fullName>
    </recommendedName>
</protein>
<keyword evidence="3" id="KW-0926">Vacuole</keyword>
<evidence type="ECO:0000313" key="9">
    <source>
        <dbReference type="EMBL" id="KAL3772441.1"/>
    </source>
</evidence>
<dbReference type="Gene3D" id="1.25.10.10">
    <property type="entry name" value="Leucine-rich Repeat Variant"/>
    <property type="match status" value="11"/>
</dbReference>
<feature type="repeat" description="ARM" evidence="8">
    <location>
        <begin position="2089"/>
        <end position="2120"/>
    </location>
</feature>
<organism evidence="9 10">
    <name type="scientific">Stephanodiscus triporus</name>
    <dbReference type="NCBI Taxonomy" id="2934178"/>
    <lineage>
        <taxon>Eukaryota</taxon>
        <taxon>Sar</taxon>
        <taxon>Stramenopiles</taxon>
        <taxon>Ochrophyta</taxon>
        <taxon>Bacillariophyta</taxon>
        <taxon>Coscinodiscophyceae</taxon>
        <taxon>Thalassiosirophycidae</taxon>
        <taxon>Stephanodiscales</taxon>
        <taxon>Stephanodiscaceae</taxon>
        <taxon>Stephanodiscus</taxon>
    </lineage>
</organism>
<feature type="repeat" description="ARM" evidence="8">
    <location>
        <begin position="1763"/>
        <end position="1805"/>
    </location>
</feature>
<keyword evidence="10" id="KW-1185">Reference proteome</keyword>
<keyword evidence="5" id="KW-0472">Membrane</keyword>
<name>A0ABD3N8U8_9STRA</name>
<evidence type="ECO:0000256" key="3">
    <source>
        <dbReference type="ARBA" id="ARBA00022554"/>
    </source>
</evidence>
<evidence type="ECO:0000256" key="1">
    <source>
        <dbReference type="ARBA" id="ARBA00004592"/>
    </source>
</evidence>
<dbReference type="InterPro" id="IPR045156">
    <property type="entry name" value="Vac8"/>
</dbReference>
<reference evidence="9 10" key="1">
    <citation type="submission" date="2024-10" db="EMBL/GenBank/DDBJ databases">
        <title>Updated reference genomes for cyclostephanoid diatoms.</title>
        <authorList>
            <person name="Roberts W.R."/>
            <person name="Alverson A.J."/>
        </authorList>
    </citation>
    <scope>NUCLEOTIDE SEQUENCE [LARGE SCALE GENOMIC DNA]</scope>
    <source>
        <strain evidence="9 10">AJA276-08</strain>
    </source>
</reference>
<feature type="repeat" description="ARM" evidence="8">
    <location>
        <begin position="377"/>
        <end position="419"/>
    </location>
</feature>
<sequence length="2693" mass="294974">MDFTRHRDVKCRQHAILALGNLCANPLHVKRLLEVTCTDALVSFSFPPVTDDSVNAQFQAISGLRGISKHVDLRVPLLRKGGLEPLIIGARGNSRFSCVEIQREAAATLSNLALAEANRILIAKSGAMPALVNLIRKPDSICQVHAVIALASLAESSGEVHTLLLDEQSLVPMCQLIQGKSIQIDFKRAASRFIALLASNSETHSHLLQTSVINSLKFLTGSTNDEYSERFGALAVANLALVRESHSILLEANLIESLLPLIHSHDIETLRGISFALHSFSIHKENHLVLESAGTVEALVTLARCDDRDTAFQACLAVKYLCVCENCRKIFVESHGLDPLLLLATSDDLETKREVAATLRNISLSDQNKESIMNESGMIDVLAKLARDPDNEISHQACCVIANIAERQENKIVLVEQGIVHHLQFSMQSKSSLVLRESIRAFANLSSSRENISCIVCSGAVGHVIAALDSPDTSCRRFAAMAMSNLASSDESKARIVREHGVPLLTAIVRQTDRKQIDLQSQQHAITCLANLATCHDIQSILLECGCAELLMNCILSSNIDICTNALLCISNFASNKKSHSTLEKIPALVTELIKNLERNNRLTRLRAVTALRGLSTDPSYRERIISGGGVEPLLSFVHLDDNELKTEVLSTLCNLSLGGYMGTKADTLLKKVDMPTLLSFLCDSDPTHQRFGAMAIGNIASHLDLQGPVFDSGALQPLIGLSAHKTADMESQRCIAYAICNLSTEVHNRMPIIFKGGLPSIMHLCRTGDTSDMLAALSTLRGLAALVEARRPIVEEGVFAVLSLATNSNCLQCKRAVGAILVLLSLNEENKFDLVRSDEMKEFVTLTDMDDVQCVSQMCRCMGNISEVIELHYNILQVFNVERLAHLYSHTDQLVALELSRLYANLAGNFNIHTSIVKPQILKKVGVLCLHTDADIRRFSVLAVANLCLNLESHRGLEVEDLISVLYNVIINDDVAKCYDKNDETALHKFVESKSYACLAISALCQNSSNIRRMTEVGIIHALLKLLQLNDVELKVHVAFVFSKLSMFSATYQELCHQQVASFLTNPTQEANRYALTYSMAALRRLCDDKIPRIELISSNVVNFMAKFCDLHDIERCREIASSICHLTVWDEVRVHIIEGDMFDHILCLAQLSDVETSRFALGALANIANDNRLHDIVAEKEGIVHILVTLTKNLTLSIVRESSRALCAVLSSRVAQRTFLSDEDTDALVNISKLQDYECAYNATVAFRKLSANSLSHEHFFSGDYVSAVFDLSSRGERNIQLQSAAALRDLSSNQDFKVAFAEMGGIRIAIELSSLPDIDLKTIAFGIIRHLSIPMQLKRQLVDSGIVSIMADCVTRADNEDLLYQCASSIANMAEHAHNKVALVNMGILRCLVALCKHDRFQLVKRETARAFSLLSCAPENSVGVFDEKVLPHLIDLLSCHEEETCRDSAATINNVATSPEIKALIGIQLCGIPRLVLLLASPHKSCQTNSLRALCRLTTLEENKVSVFCSGGLKSLIHLCTSPNLEVSLMSIMVLCNLSTCSGYQIKFVEENGLPAVNQLLTSVSPLVRKNATMILCNLTSHRECLDHVSRQIDMMHLFDLISDVNLECIAFAAMTLCNLSSKVNHGSAILDAGGLQQLLTMVNSKDDTNLQRAGLLTLYNLSACEASHQLFVKHNLTQSIVAVINESPDLLCRRFALMILTNVACNDMTRADAVKGGGLQAAVLSLKDEDVSSRRFACICLANMGNDTATQSHIVVHGGLPSLVTLCLMDDDETQDCAFMCLSNLAANESNHSPLIKQGAFKAFAHTPSSCIKRGGSPYSTFGIANLTRNDEILSDVGQGGGIMPLVALAKSDNFHYQCLAFSSLRRLSFIRENRDIMMADGITEALTGACKTAEPQIQREVASCFCNLSLSSNHRLGIARLAMSELVFLTRSDDLDTIRLSLGALGNLAEDIETHAFIKNVPIIDAIVACLEREEIDIKREAARAASNMLSSCEIHPHIIRRGLDSLIRLSAHACEECRYLTALSFRKLSTTASSHNTLVNNGLQNIISLAKDQDIRIRKHASTALRDLCASGKENILFFTFGVPASLVELVKENDREVQSVAVATLRHLASSNRITDNFSRSDIMPSVLRCISWANDDLRCQIAGLFANLSEHIECQSTMVSNGIIHAIDSLLPIEEHDEIWQDCSRTLANLCANEAKQYIIHNQGGLETLSILSKSKSKVCQRYVAIALRFMSSSPEVQKSISKGSHELYFPYCQFSASNLRDFQRAAAAAFASMSLNETGRSLVLQKGGIKPLLQLCIHLDLAIQRDAVFSVANFASSPEIRQYVVKEGGVETIKATASTNSNVEVLRDAARAMSSFSIDTATKAIMVSQEIPKVLCKLAKSSDSATQRFASLALCSLCWGTREQKELIVKQGVLRILLFLLRFPDLDVERCASLAIAALSLGSDRNKAEVIDNGFIRPLLETITYPDVRMRQCALLALNGIALGGLPETKECVFKENGLPSLLELVKTNDDECIHAGLYMLGTLGENKEISDILVEMNCLQMVVNKSLGSIEIKSGSTIEIKRAAGYFLSLLSECPEYHNGIRHAGGLEAAVALASLVDEECQDYGAFTLAFLANNESFQVPLVKMGGVRPLVAMMTTNSDSKHYAALALLKLADNFENHVTIAGKCKLQSVDIFAVSLTRPV</sequence>
<comment type="caution">
    <text evidence="9">The sequence shown here is derived from an EMBL/GenBank/DDBJ whole genome shotgun (WGS) entry which is preliminary data.</text>
</comment>
<feature type="repeat" description="ARM" evidence="8">
    <location>
        <begin position="459"/>
        <end position="501"/>
    </location>
</feature>
<dbReference type="PROSITE" id="PS50176">
    <property type="entry name" value="ARM_REPEAT"/>
    <property type="match status" value="7"/>
</dbReference>
<evidence type="ECO:0000256" key="8">
    <source>
        <dbReference type="PROSITE-ProRule" id="PRU00259"/>
    </source>
</evidence>
<dbReference type="PANTHER" id="PTHR47249:SF1">
    <property type="entry name" value="VACUOLAR PROTEIN 8"/>
    <property type="match status" value="1"/>
</dbReference>
<dbReference type="PANTHER" id="PTHR47249">
    <property type="entry name" value="VACUOLAR PROTEIN 8"/>
    <property type="match status" value="1"/>
</dbReference>
<evidence type="ECO:0000313" key="10">
    <source>
        <dbReference type="Proteomes" id="UP001530315"/>
    </source>
</evidence>
<keyword evidence="6" id="KW-0449">Lipoprotein</keyword>
<dbReference type="GO" id="GO:0005774">
    <property type="term" value="C:vacuolar membrane"/>
    <property type="evidence" value="ECO:0007669"/>
    <property type="project" value="UniProtKB-SubCell"/>
</dbReference>